<comment type="caution">
    <text evidence="2">The sequence shown here is derived from an EMBL/GenBank/DDBJ whole genome shotgun (WGS) entry which is preliminary data.</text>
</comment>
<reference evidence="2 3" key="1">
    <citation type="submission" date="2014-06" db="EMBL/GenBank/DDBJ databases">
        <title>Whole Genome Sequences of Three Symbiotic Endozoicomonas Bacteria.</title>
        <authorList>
            <person name="Neave M.J."/>
            <person name="Apprill A."/>
            <person name="Voolstra C.R."/>
        </authorList>
    </citation>
    <scope>NUCLEOTIDE SEQUENCE [LARGE SCALE GENOMIC DNA]</scope>
    <source>
        <strain evidence="2 3">DSM 25634</strain>
    </source>
</reference>
<name>A0A081NMS9_9GAMM</name>
<feature type="signal peptide" evidence="1">
    <location>
        <begin position="1"/>
        <end position="19"/>
    </location>
</feature>
<proteinExistence type="predicted"/>
<dbReference type="eggNOG" id="ENOG502Z7HQ">
    <property type="taxonomic scope" value="Bacteria"/>
</dbReference>
<gene>
    <name evidence="2" type="ORF">GZ78_07750</name>
</gene>
<keyword evidence="3" id="KW-1185">Reference proteome</keyword>
<feature type="chain" id="PRO_5001760999" description="Outer membrane lipoprotein-sorting protein" evidence="1">
    <location>
        <begin position="20"/>
        <end position="452"/>
    </location>
</feature>
<keyword evidence="1" id="KW-0732">Signal</keyword>
<evidence type="ECO:0000313" key="3">
    <source>
        <dbReference type="Proteomes" id="UP000028073"/>
    </source>
</evidence>
<dbReference type="Gene3D" id="2.50.20.10">
    <property type="entry name" value="Lipoprotein localisation LolA/LolB/LppX"/>
    <property type="match status" value="1"/>
</dbReference>
<evidence type="ECO:0008006" key="4">
    <source>
        <dbReference type="Google" id="ProtNLM"/>
    </source>
</evidence>
<organism evidence="2 3">
    <name type="scientific">Endozoicomonas numazuensis</name>
    <dbReference type="NCBI Taxonomy" id="1137799"/>
    <lineage>
        <taxon>Bacteria</taxon>
        <taxon>Pseudomonadati</taxon>
        <taxon>Pseudomonadota</taxon>
        <taxon>Gammaproteobacteria</taxon>
        <taxon>Oceanospirillales</taxon>
        <taxon>Endozoicomonadaceae</taxon>
        <taxon>Endozoicomonas</taxon>
    </lineage>
</organism>
<protein>
    <recommendedName>
        <fullName evidence="4">Outer membrane lipoprotein-sorting protein</fullName>
    </recommendedName>
</protein>
<dbReference type="Proteomes" id="UP000028073">
    <property type="component" value="Unassembled WGS sequence"/>
</dbReference>
<dbReference type="InterPro" id="IPR010752">
    <property type="entry name" value="DUF1329"/>
</dbReference>
<sequence length="452" mass="51010">MAAPVVSLLATMTALSAHAKVSPEEAVRLGKELTPVGAERAGNKEGTIPAWNPDFKAPADYKGSGSPYVDPYAGEKPLFTITAKNFEQYKDKLSPGTQKMFKTYPDTFKMNIYPSHRDGKYSDFTEKNTILNATRATMAPGGNGVVNSFGGAPFPIPRSGEEVIWNANQAGTPYFYSETASNIIVYRDGTQLVGSKTVTRLAPYFDPNSDIEEFQAKNYPKLYQLVQRHAPTRDKGKSIVVHEPLDQSAMARAAWSYTPGVRRVRRAPTVAYDSPQGLGNFLPVDSSFGFNGATDKYDWKLIGKKELYIPYNAYKFEDPTLEFKDMFPANHPNPEHMRYELHRVWVVEANLKDGERNVFKKRVLHVEEDGWIPAVVDMYDGRDNLWRVTFVNSINRYDMPGISRRTSIYQDLISREYMAGEVYNRSKNKPINTDIKDVSYFTPSTLRKLGVR</sequence>
<dbReference type="Pfam" id="PF07044">
    <property type="entry name" value="DUF1329"/>
    <property type="match status" value="1"/>
</dbReference>
<evidence type="ECO:0000313" key="2">
    <source>
        <dbReference type="EMBL" id="KEQ19752.1"/>
    </source>
</evidence>
<dbReference type="STRING" id="1137799.GZ78_07750"/>
<dbReference type="AlphaFoldDB" id="A0A081NMS9"/>
<evidence type="ECO:0000256" key="1">
    <source>
        <dbReference type="SAM" id="SignalP"/>
    </source>
</evidence>
<dbReference type="CDD" id="cd16329">
    <property type="entry name" value="LolA_like"/>
    <property type="match status" value="1"/>
</dbReference>
<dbReference type="EMBL" id="JOKH01000001">
    <property type="protein sequence ID" value="KEQ19752.1"/>
    <property type="molecule type" value="Genomic_DNA"/>
</dbReference>
<accession>A0A081NMS9</accession>